<keyword evidence="1" id="KW-1133">Transmembrane helix</keyword>
<comment type="caution">
    <text evidence="2">The sequence shown here is derived from an EMBL/GenBank/DDBJ whole genome shotgun (WGS) entry which is preliminary data.</text>
</comment>
<dbReference type="RefSeq" id="WP_127766123.1">
    <property type="nucleotide sequence ID" value="NZ_SADE01000002.1"/>
</dbReference>
<keyword evidence="1" id="KW-0812">Transmembrane</keyword>
<reference evidence="3" key="1">
    <citation type="submission" date="2019-01" db="EMBL/GenBank/DDBJ databases">
        <title>Gri0909 isolated from a small marine red alga.</title>
        <authorList>
            <person name="Kim J."/>
            <person name="Jeong S.E."/>
            <person name="Jeon C.O."/>
        </authorList>
    </citation>
    <scope>NUCLEOTIDE SEQUENCE [LARGE SCALE GENOMIC DNA]</scope>
    <source>
        <strain evidence="3">Gri0909</strain>
    </source>
</reference>
<organism evidence="2 3">
    <name type="scientific">Hwanghaeella grinnelliae</name>
    <dbReference type="NCBI Taxonomy" id="2500179"/>
    <lineage>
        <taxon>Bacteria</taxon>
        <taxon>Pseudomonadati</taxon>
        <taxon>Pseudomonadota</taxon>
        <taxon>Alphaproteobacteria</taxon>
        <taxon>Rhodospirillales</taxon>
        <taxon>Rhodospirillaceae</taxon>
        <taxon>Hwanghaeella</taxon>
    </lineage>
</organism>
<evidence type="ECO:0000313" key="2">
    <source>
        <dbReference type="EMBL" id="RVU36647.1"/>
    </source>
</evidence>
<sequence length="73" mass="7663">MSLFIPGGLRSSRLAKISIAAGMGLWAILVVGLTVIPLDRGTVSDGVYALTGTLTQYITPDGERVVKPLPLPK</sequence>
<evidence type="ECO:0000313" key="3">
    <source>
        <dbReference type="Proteomes" id="UP000287447"/>
    </source>
</evidence>
<feature type="transmembrane region" description="Helical" evidence="1">
    <location>
        <begin position="20"/>
        <end position="38"/>
    </location>
</feature>
<dbReference type="AlphaFoldDB" id="A0A3S2VPV5"/>
<gene>
    <name evidence="2" type="ORF">EOI86_15840</name>
</gene>
<dbReference type="EMBL" id="SADE01000002">
    <property type="protein sequence ID" value="RVU36647.1"/>
    <property type="molecule type" value="Genomic_DNA"/>
</dbReference>
<evidence type="ECO:0000256" key="1">
    <source>
        <dbReference type="SAM" id="Phobius"/>
    </source>
</evidence>
<keyword evidence="3" id="KW-1185">Reference proteome</keyword>
<proteinExistence type="predicted"/>
<dbReference type="Proteomes" id="UP000287447">
    <property type="component" value="Unassembled WGS sequence"/>
</dbReference>
<keyword evidence="1" id="KW-0472">Membrane</keyword>
<name>A0A3S2VPV5_9PROT</name>
<accession>A0A3S2VPV5</accession>
<protein>
    <submittedName>
        <fullName evidence="2">Uncharacterized protein</fullName>
    </submittedName>
</protein>